<dbReference type="InterPro" id="IPR029032">
    <property type="entry name" value="AhpD-like"/>
</dbReference>
<keyword evidence="4" id="KW-1185">Reference proteome</keyword>
<organism evidence="3 4">
    <name type="scientific">Paraburkholderia ultramafica</name>
    <dbReference type="NCBI Taxonomy" id="1544867"/>
    <lineage>
        <taxon>Bacteria</taxon>
        <taxon>Pseudomonadati</taxon>
        <taxon>Pseudomonadota</taxon>
        <taxon>Betaproteobacteria</taxon>
        <taxon>Burkholderiales</taxon>
        <taxon>Burkholderiaceae</taxon>
        <taxon>Paraburkholderia</taxon>
    </lineage>
</organism>
<protein>
    <recommendedName>
        <fullName evidence="2">Carboxymuconolactone decarboxylase-like domain-containing protein</fullName>
    </recommendedName>
</protein>
<evidence type="ECO:0000313" key="4">
    <source>
        <dbReference type="Proteomes" id="UP000494365"/>
    </source>
</evidence>
<evidence type="ECO:0000313" key="3">
    <source>
        <dbReference type="EMBL" id="CAB3807064.1"/>
    </source>
</evidence>
<proteinExistence type="predicted"/>
<dbReference type="PANTHER" id="PTHR34846">
    <property type="entry name" value="4-CARBOXYMUCONOLACTONE DECARBOXYLASE FAMILY PROTEIN (AFU_ORTHOLOGUE AFUA_6G11590)"/>
    <property type="match status" value="1"/>
</dbReference>
<dbReference type="InterPro" id="IPR003779">
    <property type="entry name" value="CMD-like"/>
</dbReference>
<keyword evidence="1" id="KW-0732">Signal</keyword>
<feature type="signal peptide" evidence="1">
    <location>
        <begin position="1"/>
        <end position="19"/>
    </location>
</feature>
<dbReference type="Gene3D" id="1.20.1290.10">
    <property type="entry name" value="AhpD-like"/>
    <property type="match status" value="1"/>
</dbReference>
<dbReference type="SUPFAM" id="SSF69118">
    <property type="entry name" value="AhpD-like"/>
    <property type="match status" value="1"/>
</dbReference>
<dbReference type="AlphaFoldDB" id="A0A6S7D5C7"/>
<reference evidence="3 4" key="1">
    <citation type="submission" date="2020-04" db="EMBL/GenBank/DDBJ databases">
        <authorList>
            <person name="De Canck E."/>
        </authorList>
    </citation>
    <scope>NUCLEOTIDE SEQUENCE [LARGE SCALE GENOMIC DNA]</scope>
    <source>
        <strain evidence="3 4">LMG 28614</strain>
    </source>
</reference>
<accession>A0A6S7D5C7</accession>
<feature type="domain" description="Carboxymuconolactone decarboxylase-like" evidence="2">
    <location>
        <begin position="66"/>
        <end position="148"/>
    </location>
</feature>
<sequence>MRKLAYASLFVALTWAAQADSFGTENARLPPVADQPSDPIVAAIFEGIRRRGAEPLNMHKTLAYSPKVFKAYVDLAYALRASAKVPRIYRELIILRTAQLSHGDYELAQHGPMALSCGISKTQLGEIEQWKTSSLFDAKQRSVLAYADAMARFDGVDDATYEALSQNFDAQEIVELTLTAAFYEGVSRTTRTLRIPIEESTRDQKTQYGNC</sequence>
<dbReference type="EMBL" id="CADIKK010000048">
    <property type="protein sequence ID" value="CAB3807064.1"/>
    <property type="molecule type" value="Genomic_DNA"/>
</dbReference>
<name>A0A6S7D5C7_9BURK</name>
<dbReference type="Proteomes" id="UP000494365">
    <property type="component" value="Unassembled WGS sequence"/>
</dbReference>
<evidence type="ECO:0000259" key="2">
    <source>
        <dbReference type="Pfam" id="PF02627"/>
    </source>
</evidence>
<evidence type="ECO:0000256" key="1">
    <source>
        <dbReference type="SAM" id="SignalP"/>
    </source>
</evidence>
<gene>
    <name evidence="3" type="ORF">LMG28614_06534</name>
</gene>
<dbReference type="GO" id="GO:0051920">
    <property type="term" value="F:peroxiredoxin activity"/>
    <property type="evidence" value="ECO:0007669"/>
    <property type="project" value="InterPro"/>
</dbReference>
<dbReference type="Pfam" id="PF02627">
    <property type="entry name" value="CMD"/>
    <property type="match status" value="1"/>
</dbReference>
<dbReference type="PANTHER" id="PTHR34846:SF5">
    <property type="entry name" value="CARBOXYMUCONOLACTONE DECARBOXYLASE-LIKE DOMAIN-CONTAINING PROTEIN"/>
    <property type="match status" value="1"/>
</dbReference>
<feature type="chain" id="PRO_5028840280" description="Carboxymuconolactone decarboxylase-like domain-containing protein" evidence="1">
    <location>
        <begin position="20"/>
        <end position="211"/>
    </location>
</feature>